<dbReference type="InterPro" id="IPR009081">
    <property type="entry name" value="PP-bd_ACP"/>
</dbReference>
<dbReference type="Gene3D" id="1.10.1200.10">
    <property type="entry name" value="ACP-like"/>
    <property type="match status" value="1"/>
</dbReference>
<dbReference type="PATRIC" id="fig|1502723.3.peg.5832"/>
<evidence type="ECO:0000313" key="3">
    <source>
        <dbReference type="Proteomes" id="UP000032545"/>
    </source>
</evidence>
<dbReference type="Proteomes" id="UP000032545">
    <property type="component" value="Unassembled WGS sequence"/>
</dbReference>
<comment type="caution">
    <text evidence="2">The sequence shown here is derived from an EMBL/GenBank/DDBJ whole genome shotgun (WGS) entry which is preliminary data.</text>
</comment>
<dbReference type="AlphaFoldDB" id="A0A0D8B7Z6"/>
<feature type="domain" description="Carrier" evidence="1">
    <location>
        <begin position="3"/>
        <end position="81"/>
    </location>
</feature>
<keyword evidence="3" id="KW-1185">Reference proteome</keyword>
<evidence type="ECO:0000259" key="1">
    <source>
        <dbReference type="PROSITE" id="PS50075"/>
    </source>
</evidence>
<protein>
    <submittedName>
        <fullName evidence="2">Acyl carrier protein</fullName>
    </submittedName>
</protein>
<accession>A0A0D8B7Z6</accession>
<proteinExistence type="predicted"/>
<organism evidence="2 3">
    <name type="scientific">Frankia torreyi</name>
    <dbReference type="NCBI Taxonomy" id="1856"/>
    <lineage>
        <taxon>Bacteria</taxon>
        <taxon>Bacillati</taxon>
        <taxon>Actinomycetota</taxon>
        <taxon>Actinomycetes</taxon>
        <taxon>Frankiales</taxon>
        <taxon>Frankiaceae</taxon>
        <taxon>Frankia</taxon>
    </lineage>
</organism>
<dbReference type="OrthoDB" id="4556228at2"/>
<reference evidence="2 3" key="2">
    <citation type="journal article" date="2016" name="Genome Announc.">
        <title>Permanent Draft Genome Sequences for Two Variants of Frankia sp. Strain CpI1, the First Frankia Strain Isolated from Root Nodules of Comptonia peregrina.</title>
        <authorList>
            <person name="Oshone R."/>
            <person name="Hurst S.G.IV."/>
            <person name="Abebe-Akele F."/>
            <person name="Simpson S."/>
            <person name="Morris K."/>
            <person name="Thomas W.K."/>
            <person name="Tisa L.S."/>
        </authorList>
    </citation>
    <scope>NUCLEOTIDE SEQUENCE [LARGE SCALE GENOMIC DNA]</scope>
    <source>
        <strain evidence="3">CpI1-S</strain>
    </source>
</reference>
<evidence type="ECO:0000313" key="2">
    <source>
        <dbReference type="EMBL" id="KJE20296.1"/>
    </source>
</evidence>
<dbReference type="SUPFAM" id="SSF47336">
    <property type="entry name" value="ACP-like"/>
    <property type="match status" value="1"/>
</dbReference>
<sequence>MTTDADGILRQITEIVARELAVPAESLAADTDLRAIEGADSVRLLRVVAKVEQTWDIELDDEDVFTVSSVAELAGVVREALQVKAA</sequence>
<gene>
    <name evidence="2" type="ORF">FF36_05417</name>
</gene>
<dbReference type="PROSITE" id="PS50075">
    <property type="entry name" value="CARRIER"/>
    <property type="match status" value="1"/>
</dbReference>
<reference evidence="3" key="1">
    <citation type="submission" date="2015-02" db="EMBL/GenBank/DDBJ databases">
        <title>Draft Genome of Frankia sp. CpI1-S.</title>
        <authorList>
            <person name="Oshone R.T."/>
            <person name="Ngom M."/>
            <person name="Ghodhbane-Gtari F."/>
            <person name="Gtari M."/>
            <person name="Morris K."/>
            <person name="Thomas K."/>
            <person name="Sen A."/>
            <person name="Tisa L.S."/>
        </authorList>
    </citation>
    <scope>NUCLEOTIDE SEQUENCE [LARGE SCALE GENOMIC DNA]</scope>
    <source>
        <strain evidence="3">CpI1-S</strain>
    </source>
</reference>
<dbReference type="EMBL" id="JYFN01000064">
    <property type="protein sequence ID" value="KJE20296.1"/>
    <property type="molecule type" value="Genomic_DNA"/>
</dbReference>
<dbReference type="InterPro" id="IPR036736">
    <property type="entry name" value="ACP-like_sf"/>
</dbReference>
<dbReference type="RefSeq" id="WP_044887891.1">
    <property type="nucleotide sequence ID" value="NZ_JYFN01000064.1"/>
</dbReference>
<name>A0A0D8B7Z6_9ACTN</name>
<dbReference type="Pfam" id="PF00550">
    <property type="entry name" value="PP-binding"/>
    <property type="match status" value="1"/>
</dbReference>